<feature type="region of interest" description="Disordered" evidence="2">
    <location>
        <begin position="193"/>
        <end position="231"/>
    </location>
</feature>
<feature type="compositionally biased region" description="Polar residues" evidence="2">
    <location>
        <begin position="312"/>
        <end position="322"/>
    </location>
</feature>
<gene>
    <name evidence="3" type="ORF">Poli38472_011447</name>
</gene>
<feature type="coiled-coil region" evidence="1">
    <location>
        <begin position="165"/>
        <end position="192"/>
    </location>
</feature>
<protein>
    <submittedName>
        <fullName evidence="3">Uncharacterized protein</fullName>
    </submittedName>
</protein>
<organism evidence="3 4">
    <name type="scientific">Pythium oligandrum</name>
    <name type="common">Mycoparasitic fungus</name>
    <dbReference type="NCBI Taxonomy" id="41045"/>
    <lineage>
        <taxon>Eukaryota</taxon>
        <taxon>Sar</taxon>
        <taxon>Stramenopiles</taxon>
        <taxon>Oomycota</taxon>
        <taxon>Peronosporomycetes</taxon>
        <taxon>Pythiales</taxon>
        <taxon>Pythiaceae</taxon>
        <taxon>Pythium</taxon>
    </lineage>
</organism>
<evidence type="ECO:0000256" key="2">
    <source>
        <dbReference type="SAM" id="MobiDB-lite"/>
    </source>
</evidence>
<reference evidence="3" key="1">
    <citation type="submission" date="2019-03" db="EMBL/GenBank/DDBJ databases">
        <title>Long read genome sequence of the mycoparasitic Pythium oligandrum ATCC 38472 isolated from sugarbeet rhizosphere.</title>
        <authorList>
            <person name="Gaulin E."/>
        </authorList>
    </citation>
    <scope>NUCLEOTIDE SEQUENCE</scope>
    <source>
        <strain evidence="3">ATCC 38472_TT</strain>
    </source>
</reference>
<evidence type="ECO:0000313" key="3">
    <source>
        <dbReference type="EMBL" id="TMW64567.1"/>
    </source>
</evidence>
<feature type="region of interest" description="Disordered" evidence="2">
    <location>
        <begin position="285"/>
        <end position="333"/>
    </location>
</feature>
<name>A0A8K1CJF5_PYTOL</name>
<sequence>MVRRVSVSSSSAATAVRSSLSQLAEENDVESEETTSSSPSAVAQTEIEDEEEKEREKRFQEAERELLQVLEADGITEHVRKRQLTRLFDRFRLEYTQLSTRFRESLRMQRKIMEKCLEMKNELVMSAIRVKTAKQLQEDELRNLIYYRDECEHAWKAAQLCEEREKDAVRIIDGLKDEIERLQEQVKTLLHVPSASSSALASSTSTSQGLSPVRSPSKRPPSHSVGSSSRMVSFDDWKRSTRVWSPSDEPIKAETPSNDGLVALSRQQDKARCLSVPTLQPTAMERAVTATSPHRSPTRRFHSLDNRAHTAVGSSRIASTSPLPIVKARKHTT</sequence>
<keyword evidence="4" id="KW-1185">Reference proteome</keyword>
<evidence type="ECO:0000256" key="1">
    <source>
        <dbReference type="SAM" id="Coils"/>
    </source>
</evidence>
<keyword evidence="1" id="KW-0175">Coiled coil</keyword>
<dbReference type="OrthoDB" id="123707at2759"/>
<dbReference type="EMBL" id="SPLM01000039">
    <property type="protein sequence ID" value="TMW64567.1"/>
    <property type="molecule type" value="Genomic_DNA"/>
</dbReference>
<dbReference type="Proteomes" id="UP000794436">
    <property type="component" value="Unassembled WGS sequence"/>
</dbReference>
<feature type="compositionally biased region" description="Low complexity" evidence="2">
    <location>
        <begin position="222"/>
        <end position="231"/>
    </location>
</feature>
<feature type="compositionally biased region" description="Low complexity" evidence="2">
    <location>
        <begin position="1"/>
        <end position="21"/>
    </location>
</feature>
<evidence type="ECO:0000313" key="4">
    <source>
        <dbReference type="Proteomes" id="UP000794436"/>
    </source>
</evidence>
<comment type="caution">
    <text evidence="3">The sequence shown here is derived from an EMBL/GenBank/DDBJ whole genome shotgun (WGS) entry which is preliminary data.</text>
</comment>
<feature type="region of interest" description="Disordered" evidence="2">
    <location>
        <begin position="1"/>
        <end position="57"/>
    </location>
</feature>
<dbReference type="AlphaFoldDB" id="A0A8K1CJF5"/>
<feature type="compositionally biased region" description="Low complexity" evidence="2">
    <location>
        <begin position="194"/>
        <end position="215"/>
    </location>
</feature>
<proteinExistence type="predicted"/>
<accession>A0A8K1CJF5</accession>